<comment type="caution">
    <text evidence="1">The sequence shown here is derived from an EMBL/GenBank/DDBJ whole genome shotgun (WGS) entry which is preliminary data.</text>
</comment>
<accession>A0AAW3JS41</accession>
<dbReference type="AlphaFoldDB" id="A0AAW3JS41"/>
<dbReference type="EMBL" id="LLKB01000005">
    <property type="protein sequence ID" value="KQC85260.1"/>
    <property type="molecule type" value="Genomic_DNA"/>
</dbReference>
<protein>
    <submittedName>
        <fullName evidence="1">Uncharacterized protein</fullName>
    </submittedName>
</protein>
<keyword evidence="2" id="KW-1185">Reference proteome</keyword>
<evidence type="ECO:0000313" key="1">
    <source>
        <dbReference type="EMBL" id="KQC85260.1"/>
    </source>
</evidence>
<sequence length="74" mass="8761">MRNDSEEREDRTTAWILAEASKWSLYGVEVKIDGMFYTGESSEVIDHVREDNYYMEDYVSDDKGKIVQVEFNRL</sequence>
<gene>
    <name evidence="1" type="ORF">APZ18_11265</name>
</gene>
<evidence type="ECO:0000313" key="2">
    <source>
        <dbReference type="Proteomes" id="UP000050833"/>
    </source>
</evidence>
<dbReference type="RefSeq" id="WP_022013663.1">
    <property type="nucleotide sequence ID" value="NZ_DBGBRS010000201.1"/>
</dbReference>
<reference evidence="1 2" key="1">
    <citation type="submission" date="2015-10" db="EMBL/GenBank/DDBJ databases">
        <title>Butyribacter intestini gen. nov., sp. nov., a butyric acid-producing bacterium of the family Lachnospiraceae isolated from the human faeces.</title>
        <authorList>
            <person name="Zou Y."/>
            <person name="Xue W."/>
            <person name="Luo G."/>
            <person name="Lv M."/>
        </authorList>
    </citation>
    <scope>NUCLEOTIDE SEQUENCE [LARGE SCALE GENOMIC DNA]</scope>
    <source>
        <strain evidence="1 2">TF01-11</strain>
    </source>
</reference>
<organism evidence="1 2">
    <name type="scientific">Butyribacter intestini</name>
    <dbReference type="NCBI Taxonomy" id="1703332"/>
    <lineage>
        <taxon>Bacteria</taxon>
        <taxon>Bacillati</taxon>
        <taxon>Bacillota</taxon>
        <taxon>Clostridia</taxon>
        <taxon>Lachnospirales</taxon>
        <taxon>Lachnospiraceae</taxon>
        <taxon>Butyribacter</taxon>
    </lineage>
</organism>
<proteinExistence type="predicted"/>
<dbReference type="Proteomes" id="UP000050833">
    <property type="component" value="Unassembled WGS sequence"/>
</dbReference>
<name>A0AAW3JS41_9FIRM</name>